<accession>A0A0N5A8X9</accession>
<dbReference type="Proteomes" id="UP000046393">
    <property type="component" value="Unplaced"/>
</dbReference>
<keyword evidence="1" id="KW-1185">Reference proteome</keyword>
<dbReference type="AlphaFoldDB" id="A0A0N5A8X9"/>
<sequence>MWEGRPIEGENEWSLFTSESCKNSVIVDSSTPLSYDQQLTSISQDPDSDQDKQVFNYYDCAQNAEEMLVPPVPDDLVA</sequence>
<dbReference type="WBParaSite" id="SMUV_0000054201-mRNA-1">
    <property type="protein sequence ID" value="SMUV_0000054201-mRNA-1"/>
    <property type="gene ID" value="SMUV_0000054201"/>
</dbReference>
<protein>
    <submittedName>
        <fullName evidence="2">NAC domain-containing protein</fullName>
    </submittedName>
</protein>
<evidence type="ECO:0000313" key="1">
    <source>
        <dbReference type="Proteomes" id="UP000046393"/>
    </source>
</evidence>
<reference evidence="2" key="1">
    <citation type="submission" date="2017-02" db="UniProtKB">
        <authorList>
            <consortium name="WormBaseParasite"/>
        </authorList>
    </citation>
    <scope>IDENTIFICATION</scope>
</reference>
<proteinExistence type="predicted"/>
<evidence type="ECO:0000313" key="2">
    <source>
        <dbReference type="WBParaSite" id="SMUV_0000054201-mRNA-1"/>
    </source>
</evidence>
<name>A0A0N5A8X9_9BILA</name>
<organism evidence="1 2">
    <name type="scientific">Syphacia muris</name>
    <dbReference type="NCBI Taxonomy" id="451379"/>
    <lineage>
        <taxon>Eukaryota</taxon>
        <taxon>Metazoa</taxon>
        <taxon>Ecdysozoa</taxon>
        <taxon>Nematoda</taxon>
        <taxon>Chromadorea</taxon>
        <taxon>Rhabditida</taxon>
        <taxon>Spirurina</taxon>
        <taxon>Oxyuridomorpha</taxon>
        <taxon>Oxyuroidea</taxon>
        <taxon>Oxyuridae</taxon>
        <taxon>Syphacia</taxon>
    </lineage>
</organism>